<protein>
    <recommendedName>
        <fullName evidence="4">Amidase domain-containing protein</fullName>
    </recommendedName>
</protein>
<keyword evidence="1" id="KW-0812">Transmembrane</keyword>
<dbReference type="PANTHER" id="PTHR46072:SF11">
    <property type="entry name" value="AMIDASE-RELATED"/>
    <property type="match status" value="1"/>
</dbReference>
<evidence type="ECO:0000256" key="1">
    <source>
        <dbReference type="SAM" id="Phobius"/>
    </source>
</evidence>
<reference evidence="2 3" key="1">
    <citation type="journal article" date="2013" name="Curr. Biol.">
        <title>The Genome of the Foraminiferan Reticulomyxa filosa.</title>
        <authorList>
            <person name="Glockner G."/>
            <person name="Hulsmann N."/>
            <person name="Schleicher M."/>
            <person name="Noegel A.A."/>
            <person name="Eichinger L."/>
            <person name="Gallinger C."/>
            <person name="Pawlowski J."/>
            <person name="Sierra R."/>
            <person name="Euteneuer U."/>
            <person name="Pillet L."/>
            <person name="Moustafa A."/>
            <person name="Platzer M."/>
            <person name="Groth M."/>
            <person name="Szafranski K."/>
            <person name="Schliwa M."/>
        </authorList>
    </citation>
    <scope>NUCLEOTIDE SEQUENCE [LARGE SCALE GENOMIC DNA]</scope>
</reference>
<evidence type="ECO:0000313" key="2">
    <source>
        <dbReference type="EMBL" id="ETO15002.1"/>
    </source>
</evidence>
<comment type="caution">
    <text evidence="2">The sequence shown here is derived from an EMBL/GenBank/DDBJ whole genome shotgun (WGS) entry which is preliminary data.</text>
</comment>
<gene>
    <name evidence="2" type="ORF">RFI_22365</name>
</gene>
<name>X6MNJ9_RETFI</name>
<dbReference type="PANTHER" id="PTHR46072">
    <property type="entry name" value="AMIDASE-RELATED-RELATED"/>
    <property type="match status" value="1"/>
</dbReference>
<dbReference type="Proteomes" id="UP000023152">
    <property type="component" value="Unassembled WGS sequence"/>
</dbReference>
<proteinExistence type="predicted"/>
<evidence type="ECO:0000313" key="3">
    <source>
        <dbReference type="Proteomes" id="UP000023152"/>
    </source>
</evidence>
<feature type="transmembrane region" description="Helical" evidence="1">
    <location>
        <begin position="148"/>
        <end position="171"/>
    </location>
</feature>
<organism evidence="2 3">
    <name type="scientific">Reticulomyxa filosa</name>
    <dbReference type="NCBI Taxonomy" id="46433"/>
    <lineage>
        <taxon>Eukaryota</taxon>
        <taxon>Sar</taxon>
        <taxon>Rhizaria</taxon>
        <taxon>Retaria</taxon>
        <taxon>Foraminifera</taxon>
        <taxon>Monothalamids</taxon>
        <taxon>Reticulomyxidae</taxon>
        <taxon>Reticulomyxa</taxon>
    </lineage>
</organism>
<keyword evidence="3" id="KW-1185">Reference proteome</keyword>
<dbReference type="Gene3D" id="3.90.1300.10">
    <property type="entry name" value="Amidase signature (AS) domain"/>
    <property type="match status" value="1"/>
</dbReference>
<evidence type="ECO:0008006" key="4">
    <source>
        <dbReference type="Google" id="ProtNLM"/>
    </source>
</evidence>
<accession>X6MNJ9</accession>
<sequence>MISSILKYRRFQELKKRGERKKKEFEEKKHACLDSKLLNLSGVELRNKILNGEYTCQQVLLTFVRQAQRCHKDFNCLLEEHYDQAFAIAVDLDNILARFSLFFLFVCFVFALCFDITVKMINKTVNTKEKRKEGKEHFEKFVDSKPLLGIPLSVKDCYIMKVCFLFLGFAYRAKKKKKK</sequence>
<dbReference type="SUPFAM" id="SSF75304">
    <property type="entry name" value="Amidase signature (AS) enzymes"/>
    <property type="match status" value="1"/>
</dbReference>
<dbReference type="EMBL" id="ASPP01019563">
    <property type="protein sequence ID" value="ETO15002.1"/>
    <property type="molecule type" value="Genomic_DNA"/>
</dbReference>
<keyword evidence="1" id="KW-0472">Membrane</keyword>
<dbReference type="InterPro" id="IPR036928">
    <property type="entry name" value="AS_sf"/>
</dbReference>
<dbReference type="AlphaFoldDB" id="X6MNJ9"/>
<keyword evidence="1" id="KW-1133">Transmembrane helix</keyword>
<dbReference type="OrthoDB" id="6428749at2759"/>
<feature type="transmembrane region" description="Helical" evidence="1">
    <location>
        <begin position="101"/>
        <end position="121"/>
    </location>
</feature>